<gene>
    <name evidence="1" type="ORF">BN2614_LOCUS1</name>
</gene>
<name>A0A9X9M5W8_GULGU</name>
<evidence type="ECO:0000313" key="2">
    <source>
        <dbReference type="Proteomes" id="UP000269945"/>
    </source>
</evidence>
<accession>A0A9X9M5W8</accession>
<keyword evidence="2" id="KW-1185">Reference proteome</keyword>
<dbReference type="EMBL" id="CYRY02043251">
    <property type="protein sequence ID" value="VCX37507.1"/>
    <property type="molecule type" value="Genomic_DNA"/>
</dbReference>
<dbReference type="Proteomes" id="UP000269945">
    <property type="component" value="Unassembled WGS sequence"/>
</dbReference>
<comment type="caution">
    <text evidence="1">The sequence shown here is derived from an EMBL/GenBank/DDBJ whole genome shotgun (WGS) entry which is preliminary data.</text>
</comment>
<dbReference type="AlphaFoldDB" id="A0A9X9M5W8"/>
<sequence>MTNAVESWAPLPIAAPTEVLGTLGKPSAATWVFPRQAQALVSKPVLGKPLSHS</sequence>
<protein>
    <submittedName>
        <fullName evidence="1">Uncharacterized protein</fullName>
    </submittedName>
</protein>
<reference evidence="1 2" key="1">
    <citation type="submission" date="2018-10" db="EMBL/GenBank/DDBJ databases">
        <authorList>
            <person name="Ekblom R."/>
            <person name="Jareborg N."/>
        </authorList>
    </citation>
    <scope>NUCLEOTIDE SEQUENCE [LARGE SCALE GENOMIC DNA]</scope>
    <source>
        <tissue evidence="1">Muscle</tissue>
    </source>
</reference>
<proteinExistence type="predicted"/>
<evidence type="ECO:0000313" key="1">
    <source>
        <dbReference type="EMBL" id="VCX37507.1"/>
    </source>
</evidence>
<organism evidence="1 2">
    <name type="scientific">Gulo gulo</name>
    <name type="common">Wolverine</name>
    <name type="synonym">Gluton</name>
    <dbReference type="NCBI Taxonomy" id="48420"/>
    <lineage>
        <taxon>Eukaryota</taxon>
        <taxon>Metazoa</taxon>
        <taxon>Chordata</taxon>
        <taxon>Craniata</taxon>
        <taxon>Vertebrata</taxon>
        <taxon>Euteleostomi</taxon>
        <taxon>Mammalia</taxon>
        <taxon>Eutheria</taxon>
        <taxon>Laurasiatheria</taxon>
        <taxon>Carnivora</taxon>
        <taxon>Caniformia</taxon>
        <taxon>Musteloidea</taxon>
        <taxon>Mustelidae</taxon>
        <taxon>Guloninae</taxon>
        <taxon>Gulo</taxon>
    </lineage>
</organism>